<dbReference type="RefSeq" id="XP_067927132.1">
    <property type="nucleotide sequence ID" value="XM_068060878.1"/>
</dbReference>
<gene>
    <name evidence="3" type="ORF">CSUI_000646</name>
</gene>
<keyword evidence="4" id="KW-1185">Reference proteome</keyword>
<feature type="region of interest" description="Disordered" evidence="1">
    <location>
        <begin position="1"/>
        <end position="46"/>
    </location>
</feature>
<feature type="compositionally biased region" description="Low complexity" evidence="1">
    <location>
        <begin position="10"/>
        <end position="32"/>
    </location>
</feature>
<dbReference type="InterPro" id="IPR012336">
    <property type="entry name" value="Thioredoxin-like_fold"/>
</dbReference>
<dbReference type="GO" id="GO:0030178">
    <property type="term" value="P:negative regulation of Wnt signaling pathway"/>
    <property type="evidence" value="ECO:0007669"/>
    <property type="project" value="TreeGrafter"/>
</dbReference>
<organism evidence="3 4">
    <name type="scientific">Cystoisospora suis</name>
    <dbReference type="NCBI Taxonomy" id="483139"/>
    <lineage>
        <taxon>Eukaryota</taxon>
        <taxon>Sar</taxon>
        <taxon>Alveolata</taxon>
        <taxon>Apicomplexa</taxon>
        <taxon>Conoidasida</taxon>
        <taxon>Coccidia</taxon>
        <taxon>Eucoccidiorida</taxon>
        <taxon>Eimeriorina</taxon>
        <taxon>Sarcocystidae</taxon>
        <taxon>Cystoisospora</taxon>
    </lineage>
</organism>
<feature type="domain" description="Thioredoxin-like fold" evidence="2">
    <location>
        <begin position="113"/>
        <end position="171"/>
    </location>
</feature>
<reference evidence="3 4" key="1">
    <citation type="journal article" date="2017" name="Int. J. Parasitol.">
        <title>The genome of the protozoan parasite Cystoisospora suis and a reverse vaccinology approach to identify vaccine candidates.</title>
        <authorList>
            <person name="Palmieri N."/>
            <person name="Shrestha A."/>
            <person name="Ruttkowski B."/>
            <person name="Beck T."/>
            <person name="Vogl C."/>
            <person name="Tomley F."/>
            <person name="Blake D.P."/>
            <person name="Joachim A."/>
        </authorList>
    </citation>
    <scope>NUCLEOTIDE SEQUENCE [LARGE SCALE GENOMIC DNA]</scope>
    <source>
        <strain evidence="3 4">Wien I</strain>
    </source>
</reference>
<proteinExistence type="predicted"/>
<dbReference type="Pfam" id="PF13905">
    <property type="entry name" value="Thioredoxin_8"/>
    <property type="match status" value="1"/>
</dbReference>
<dbReference type="GO" id="GO:0031397">
    <property type="term" value="P:negative regulation of protein ubiquitination"/>
    <property type="evidence" value="ECO:0007669"/>
    <property type="project" value="TreeGrafter"/>
</dbReference>
<dbReference type="OrthoDB" id="331683at2759"/>
<feature type="region of interest" description="Disordered" evidence="1">
    <location>
        <begin position="64"/>
        <end position="98"/>
    </location>
</feature>
<dbReference type="EMBL" id="MIGC01000257">
    <property type="protein sequence ID" value="PHJ25485.1"/>
    <property type="molecule type" value="Genomic_DNA"/>
</dbReference>
<sequence>MGVLLFDRLSLSSQRSPPSSCSSFSRSTSHSSSSEEKPSVFTPYTSATHVPADSDLLVVSSSSSFASSSSSSSSFTPSPDFDSEEDILPASSTSPSSQKKSLYLTSSATSLEGKYVGLFFGAAWCPYCKTFMTSLLNFYNLLHPTNMFEVVYVPLDRNMREYKSFVNTMPW</sequence>
<dbReference type="GO" id="GO:0005634">
    <property type="term" value="C:nucleus"/>
    <property type="evidence" value="ECO:0007669"/>
    <property type="project" value="TreeGrafter"/>
</dbReference>
<dbReference type="Proteomes" id="UP000221165">
    <property type="component" value="Unassembled WGS sequence"/>
</dbReference>
<dbReference type="GeneID" id="94424089"/>
<protein>
    <submittedName>
        <fullName evidence="3">Thioredoxin family redox-active protein</fullName>
    </submittedName>
</protein>
<comment type="caution">
    <text evidence="3">The sequence shown here is derived from an EMBL/GenBank/DDBJ whole genome shotgun (WGS) entry which is preliminary data.</text>
</comment>
<dbReference type="PANTHER" id="PTHR46472:SF1">
    <property type="entry name" value="NUCLEOREDOXIN"/>
    <property type="match status" value="1"/>
</dbReference>
<dbReference type="VEuPathDB" id="ToxoDB:CSUI_000646"/>
<dbReference type="SUPFAM" id="SSF52833">
    <property type="entry name" value="Thioredoxin-like"/>
    <property type="match status" value="1"/>
</dbReference>
<dbReference type="Gene3D" id="3.40.30.10">
    <property type="entry name" value="Glutaredoxin"/>
    <property type="match status" value="1"/>
</dbReference>
<dbReference type="AlphaFoldDB" id="A0A2C6LFA0"/>
<dbReference type="InterPro" id="IPR036249">
    <property type="entry name" value="Thioredoxin-like_sf"/>
</dbReference>
<evidence type="ECO:0000256" key="1">
    <source>
        <dbReference type="SAM" id="MobiDB-lite"/>
    </source>
</evidence>
<dbReference type="PANTHER" id="PTHR46472">
    <property type="entry name" value="NUCLEOREDOXIN"/>
    <property type="match status" value="1"/>
</dbReference>
<dbReference type="GO" id="GO:0004791">
    <property type="term" value="F:thioredoxin-disulfide reductase (NADPH) activity"/>
    <property type="evidence" value="ECO:0007669"/>
    <property type="project" value="TreeGrafter"/>
</dbReference>
<evidence type="ECO:0000313" key="3">
    <source>
        <dbReference type="EMBL" id="PHJ25485.1"/>
    </source>
</evidence>
<evidence type="ECO:0000259" key="2">
    <source>
        <dbReference type="Pfam" id="PF13905"/>
    </source>
</evidence>
<accession>A0A2C6LFA0</accession>
<feature type="compositionally biased region" description="Low complexity" evidence="1">
    <location>
        <begin position="64"/>
        <end position="80"/>
    </location>
</feature>
<evidence type="ECO:0000313" key="4">
    <source>
        <dbReference type="Proteomes" id="UP000221165"/>
    </source>
</evidence>
<name>A0A2C6LFA0_9APIC</name>